<keyword evidence="6" id="KW-1185">Reference proteome</keyword>
<dbReference type="PANTHER" id="PTHR35535:SF2">
    <property type="entry name" value="DUF306 DOMAIN-CONTAINING PROTEIN"/>
    <property type="match status" value="1"/>
</dbReference>
<evidence type="ECO:0000313" key="6">
    <source>
        <dbReference type="Proteomes" id="UP000239709"/>
    </source>
</evidence>
<dbReference type="KEGG" id="otk:C6570_14475"/>
<dbReference type="Pfam" id="PF03724">
    <property type="entry name" value="META"/>
    <property type="match status" value="1"/>
</dbReference>
<keyword evidence="2" id="KW-0732">Signal</keyword>
<feature type="compositionally biased region" description="Low complexity" evidence="1">
    <location>
        <begin position="41"/>
        <end position="51"/>
    </location>
</feature>
<gene>
    <name evidence="5" type="ORF">C6570_14475</name>
</gene>
<dbReference type="PANTHER" id="PTHR35535">
    <property type="entry name" value="HEAT SHOCK PROTEIN HSLJ"/>
    <property type="match status" value="1"/>
</dbReference>
<feature type="signal peptide" evidence="2">
    <location>
        <begin position="1"/>
        <end position="22"/>
    </location>
</feature>
<dbReference type="RefSeq" id="WP_106703849.1">
    <property type="nucleotide sequence ID" value="NZ_CP027666.1"/>
</dbReference>
<dbReference type="Pfam" id="PF14302">
    <property type="entry name" value="DUF4377"/>
    <property type="match status" value="1"/>
</dbReference>
<dbReference type="PROSITE" id="PS51257">
    <property type="entry name" value="PROKAR_LIPOPROTEIN"/>
    <property type="match status" value="1"/>
</dbReference>
<organism evidence="5 6">
    <name type="scientific">Ottowia oryzae</name>
    <dbReference type="NCBI Taxonomy" id="2109914"/>
    <lineage>
        <taxon>Bacteria</taxon>
        <taxon>Pseudomonadati</taxon>
        <taxon>Pseudomonadota</taxon>
        <taxon>Betaproteobacteria</taxon>
        <taxon>Burkholderiales</taxon>
        <taxon>Comamonadaceae</taxon>
        <taxon>Ottowia</taxon>
    </lineage>
</organism>
<dbReference type="InterPro" id="IPR053147">
    <property type="entry name" value="Hsp_HslJ-like"/>
</dbReference>
<dbReference type="InterPro" id="IPR025485">
    <property type="entry name" value="DUF4377"/>
</dbReference>
<name>A0A2S0MHE8_9BURK</name>
<dbReference type="AlphaFoldDB" id="A0A2S0MHE8"/>
<evidence type="ECO:0000259" key="3">
    <source>
        <dbReference type="Pfam" id="PF03724"/>
    </source>
</evidence>
<protein>
    <submittedName>
        <fullName evidence="5">Heat-shock protein</fullName>
    </submittedName>
</protein>
<feature type="region of interest" description="Disordered" evidence="1">
    <location>
        <begin position="29"/>
        <end position="58"/>
    </location>
</feature>
<evidence type="ECO:0000256" key="1">
    <source>
        <dbReference type="SAM" id="MobiDB-lite"/>
    </source>
</evidence>
<feature type="domain" description="DUF4377" evidence="4">
    <location>
        <begin position="204"/>
        <end position="291"/>
    </location>
</feature>
<reference evidence="5 6" key="1">
    <citation type="submission" date="2018-03" db="EMBL/GenBank/DDBJ databases">
        <title>Genome sequencing of Ottowia sp.</title>
        <authorList>
            <person name="Kim S.-J."/>
            <person name="Heo J."/>
            <person name="Kwon S.-W."/>
        </authorList>
    </citation>
    <scope>NUCLEOTIDE SEQUENCE [LARGE SCALE GENOMIC DNA]</scope>
    <source>
        <strain evidence="5 6">KADR8-3</strain>
    </source>
</reference>
<accession>A0A2S0MHE8</accession>
<dbReference type="OrthoDB" id="7871744at2"/>
<dbReference type="InterPro" id="IPR005184">
    <property type="entry name" value="DUF306_Meta_HslJ"/>
</dbReference>
<sequence length="296" mass="31799">MNPTHRLAARLTPLVACVGLLAACGQSATAPTANGGASPATTSISTTHVTTPPAQPSPQAVALSAARVLPAYEWELTAARDGRGQNDARWRVGDRPPLRLSFKDGRVAVHHLCNLASAGYELDGTQMRMTRPTATLRACAELGLMALESRVLSLLPTVQAAHASGAPDAPQLLLRFADGSEWDLVGHPTPETRYGSAGERLFLEVAPLKVACNHPLMPNATCLRVRDVRYGENGVKTGEGEWRIFQGSIEGYEHREGTRNILRVNRYSLARNGQLPADAPSHAYVLDMVVESELTQ</sequence>
<dbReference type="Proteomes" id="UP000239709">
    <property type="component" value="Chromosome"/>
</dbReference>
<proteinExistence type="predicted"/>
<evidence type="ECO:0000256" key="2">
    <source>
        <dbReference type="SAM" id="SignalP"/>
    </source>
</evidence>
<feature type="domain" description="DUF306" evidence="3">
    <location>
        <begin position="72"/>
        <end position="179"/>
    </location>
</feature>
<feature type="chain" id="PRO_5015447129" evidence="2">
    <location>
        <begin position="23"/>
        <end position="296"/>
    </location>
</feature>
<dbReference type="Gene3D" id="2.40.128.270">
    <property type="match status" value="1"/>
</dbReference>
<dbReference type="InterPro" id="IPR038670">
    <property type="entry name" value="HslJ-like_sf"/>
</dbReference>
<evidence type="ECO:0000259" key="4">
    <source>
        <dbReference type="Pfam" id="PF14302"/>
    </source>
</evidence>
<evidence type="ECO:0000313" key="5">
    <source>
        <dbReference type="EMBL" id="AVO35300.1"/>
    </source>
</evidence>
<dbReference type="EMBL" id="CP027666">
    <property type="protein sequence ID" value="AVO35300.1"/>
    <property type="molecule type" value="Genomic_DNA"/>
</dbReference>